<name>A0A699GXM0_TANCI</name>
<protein>
    <submittedName>
        <fullName evidence="1">Uncharacterized protein</fullName>
    </submittedName>
</protein>
<accession>A0A699GXM0</accession>
<reference evidence="1" key="1">
    <citation type="journal article" date="2019" name="Sci. Rep.">
        <title>Draft genome of Tanacetum cinerariifolium, the natural source of mosquito coil.</title>
        <authorList>
            <person name="Yamashiro T."/>
            <person name="Shiraishi A."/>
            <person name="Satake H."/>
            <person name="Nakayama K."/>
        </authorList>
    </citation>
    <scope>NUCLEOTIDE SEQUENCE</scope>
</reference>
<gene>
    <name evidence="1" type="ORF">Tci_242338</name>
</gene>
<dbReference type="EMBL" id="BKCJ010070004">
    <property type="protein sequence ID" value="GEW70362.1"/>
    <property type="molecule type" value="Genomic_DNA"/>
</dbReference>
<sequence length="211" mass="23757">MGDEVISTTIARENDEFIKSSVDDLVPIPRESEVTLDSNLECDMPVNTLLPTTDDINSPLGEHVVDFLIENEDIADLPKHLVKQLISHLVKNPSSTKRMSRDEHGTGHESVRFRYDTGTVPVQFQDSVGWEDEGDGDPFFWFSSYAITPSWCIPPNEVMYRYYHPHLTSGDGFNTEIKKIPSNKSKVHIEVLSVLCGNMLPIPDDSLPLSR</sequence>
<comment type="caution">
    <text evidence="1">The sequence shown here is derived from an EMBL/GenBank/DDBJ whole genome shotgun (WGS) entry which is preliminary data.</text>
</comment>
<evidence type="ECO:0000313" key="1">
    <source>
        <dbReference type="EMBL" id="GEW70362.1"/>
    </source>
</evidence>
<organism evidence="1">
    <name type="scientific">Tanacetum cinerariifolium</name>
    <name type="common">Dalmatian daisy</name>
    <name type="synonym">Chrysanthemum cinerariifolium</name>
    <dbReference type="NCBI Taxonomy" id="118510"/>
    <lineage>
        <taxon>Eukaryota</taxon>
        <taxon>Viridiplantae</taxon>
        <taxon>Streptophyta</taxon>
        <taxon>Embryophyta</taxon>
        <taxon>Tracheophyta</taxon>
        <taxon>Spermatophyta</taxon>
        <taxon>Magnoliopsida</taxon>
        <taxon>eudicotyledons</taxon>
        <taxon>Gunneridae</taxon>
        <taxon>Pentapetalae</taxon>
        <taxon>asterids</taxon>
        <taxon>campanulids</taxon>
        <taxon>Asterales</taxon>
        <taxon>Asteraceae</taxon>
        <taxon>Asteroideae</taxon>
        <taxon>Anthemideae</taxon>
        <taxon>Anthemidinae</taxon>
        <taxon>Tanacetum</taxon>
    </lineage>
</organism>
<proteinExistence type="predicted"/>
<dbReference type="AlphaFoldDB" id="A0A699GXM0"/>